<dbReference type="PROSITE" id="PS50112">
    <property type="entry name" value="PAS"/>
    <property type="match status" value="2"/>
</dbReference>
<evidence type="ECO:0000256" key="3">
    <source>
        <dbReference type="PROSITE-ProRule" id="PRU00284"/>
    </source>
</evidence>
<evidence type="ECO:0000256" key="2">
    <source>
        <dbReference type="ARBA" id="ARBA00029447"/>
    </source>
</evidence>
<dbReference type="CDD" id="cd00130">
    <property type="entry name" value="PAS"/>
    <property type="match status" value="3"/>
</dbReference>
<dbReference type="InterPro" id="IPR013655">
    <property type="entry name" value="PAS_fold_3"/>
</dbReference>
<dbReference type="NCBIfam" id="TIGR00229">
    <property type="entry name" value="sensory_box"/>
    <property type="match status" value="4"/>
</dbReference>
<accession>A0ABT7CTH0</accession>
<dbReference type="SMART" id="SM00086">
    <property type="entry name" value="PAC"/>
    <property type="match status" value="3"/>
</dbReference>
<dbReference type="Pfam" id="PF08447">
    <property type="entry name" value="PAS_3"/>
    <property type="match status" value="3"/>
</dbReference>
<protein>
    <submittedName>
        <fullName evidence="10">PAS domain S-box protein</fullName>
    </submittedName>
</protein>
<dbReference type="InterPro" id="IPR001610">
    <property type="entry name" value="PAC"/>
</dbReference>
<feature type="domain" description="HAMP" evidence="9">
    <location>
        <begin position="872"/>
        <end position="924"/>
    </location>
</feature>
<dbReference type="Gene3D" id="3.30.450.20">
    <property type="entry name" value="PAS domain"/>
    <property type="match status" value="5"/>
</dbReference>
<keyword evidence="4" id="KW-0175">Coiled coil</keyword>
<evidence type="ECO:0000256" key="4">
    <source>
        <dbReference type="SAM" id="Coils"/>
    </source>
</evidence>
<feature type="compositionally biased region" description="Polar residues" evidence="5">
    <location>
        <begin position="8"/>
        <end position="22"/>
    </location>
</feature>
<evidence type="ECO:0000259" key="9">
    <source>
        <dbReference type="PROSITE" id="PS50885"/>
    </source>
</evidence>
<dbReference type="SMART" id="SM00304">
    <property type="entry name" value="HAMP"/>
    <property type="match status" value="2"/>
</dbReference>
<feature type="domain" description="PAC" evidence="8">
    <location>
        <begin position="491"/>
        <end position="543"/>
    </location>
</feature>
<proteinExistence type="inferred from homology"/>
<dbReference type="InterPro" id="IPR013656">
    <property type="entry name" value="PAS_4"/>
</dbReference>
<feature type="coiled-coil region" evidence="4">
    <location>
        <begin position="210"/>
        <end position="268"/>
    </location>
</feature>
<dbReference type="PROSITE" id="PS50113">
    <property type="entry name" value="PAC"/>
    <property type="match status" value="3"/>
</dbReference>
<keyword evidence="11" id="KW-1185">Reference proteome</keyword>
<dbReference type="Pfam" id="PF00015">
    <property type="entry name" value="MCPsignal"/>
    <property type="match status" value="1"/>
</dbReference>
<dbReference type="EMBL" id="JASJOT010000028">
    <property type="protein sequence ID" value="MDJ1497073.1"/>
    <property type="molecule type" value="Genomic_DNA"/>
</dbReference>
<dbReference type="PANTHER" id="PTHR32089">
    <property type="entry name" value="METHYL-ACCEPTING CHEMOTAXIS PROTEIN MCPB"/>
    <property type="match status" value="1"/>
</dbReference>
<dbReference type="SUPFAM" id="SSF58104">
    <property type="entry name" value="Methyl-accepting chemotaxis protein (MCP) signaling domain"/>
    <property type="match status" value="1"/>
</dbReference>
<evidence type="ECO:0000259" key="6">
    <source>
        <dbReference type="PROSITE" id="PS50111"/>
    </source>
</evidence>
<dbReference type="InterPro" id="IPR000014">
    <property type="entry name" value="PAS"/>
</dbReference>
<feature type="coiled-coil region" evidence="4">
    <location>
        <begin position="53"/>
        <end position="91"/>
    </location>
</feature>
<evidence type="ECO:0000259" key="7">
    <source>
        <dbReference type="PROSITE" id="PS50112"/>
    </source>
</evidence>
<dbReference type="PANTHER" id="PTHR32089:SF112">
    <property type="entry name" value="LYSOZYME-LIKE PROTEIN-RELATED"/>
    <property type="match status" value="1"/>
</dbReference>
<keyword evidence="1 3" id="KW-0807">Transducer</keyword>
<dbReference type="PROSITE" id="PS50111">
    <property type="entry name" value="CHEMOTAXIS_TRANSDUC_2"/>
    <property type="match status" value="1"/>
</dbReference>
<feature type="domain" description="PAC" evidence="8">
    <location>
        <begin position="614"/>
        <end position="666"/>
    </location>
</feature>
<dbReference type="Gene3D" id="1.10.287.950">
    <property type="entry name" value="Methyl-accepting chemotaxis protein"/>
    <property type="match status" value="1"/>
</dbReference>
<dbReference type="PROSITE" id="PS50885">
    <property type="entry name" value="HAMP"/>
    <property type="match status" value="1"/>
</dbReference>
<feature type="region of interest" description="Disordered" evidence="5">
    <location>
        <begin position="1"/>
        <end position="33"/>
    </location>
</feature>
<gene>
    <name evidence="10" type="ORF">QNI19_29315</name>
</gene>
<name>A0ABT7CTH0_9BACT</name>
<feature type="domain" description="Methyl-accepting transducer" evidence="6">
    <location>
        <begin position="943"/>
        <end position="1179"/>
    </location>
</feature>
<evidence type="ECO:0000313" key="11">
    <source>
        <dbReference type="Proteomes" id="UP001228581"/>
    </source>
</evidence>
<sequence>MAKRESSVKASESAGNKSAQTSKRGRKKRDTSSEIVAGLDLSEHTSFAEIEKIEALNKALIMQEGELRQSMEELSATQEEMQRILKDVEEKNAFITDLIDATNDSIIAIDWNYNVVVCNQKIKDTYKHYGLTVDKGFPILQVFGDEQREIYRGYYNRALAGESFEITEKFDLYGTLQYFVQTYSPLRDDSGAVIAIVIFAKEITETIQAKEQAETLLQDAQTHAEQMKAQEEELRQNMEEISATQEEMQRLLSDVQKKETEVRELINVSSDSILTLDRHYTLVHFNSVLVETLPGFTVEKGFNILQMFSPEEQIEKKKIYDRVFAGEVVESIDHLTNSGQDNYYSVKHAPLFDENKEVTSIAIYASDITALYKAKQDAENLAREAQEQTDALKAQEEELRQNMEEMAATQEEMLRKEQELVGQNSALNNAAIVSEVDLQGNIIFVNDEFCRVAKYTREELIGQKQSIVRHPDMPASLYEDLWRTISRGKVWKGEIKNKAKDGSAYWVDVTITPVLGSNGKPVKYIGVRFDITTQKEQRSEIDAMMNAIDSSYASAEYLKDGTVLNANSLFLETMGYDSLSELRGKHHRTLVDASYGQSAEYTEFWTNLSNGIAQSGDFKCISRQGREVWIATTYTPVLDPTGKVVKLLQLATDVTTQKIRNADYKGQLEAVSKANAVIEFNMDGTIITANENFLKTVGYTLEEIKGRHHRIFIDSEYAASYEYKAFWEKLNRGEFDAATYKRISKDKKDVFIQASYNPIFDLNGKPFKIVKYATDVTNFTVGFQAATKFIEEIKKGNLDAEMELQGLKLTGDIAQVITTLRGLRQMLKELITEINRLVKSAGIEGQLRERLTMTDVHGMWKELGDALNLLLTNVSAPVLEINRIVTAMSMGDLTQQFQMNAEGDLKDMGNAINIALKNMNKLFRIIEENAITISAASDQMMEKSEGMKSSILETASAITQMAGGAQEQAIRTDESSKLVEGILRASNEMGGKADTINKAAEKGQTSCQEGMKIIRTVVDNMGEISNSANVTANSIDILTSRSEEISSTLRVITDIAAQTNLLALNAAIEAARAGDAGRGFAVVADEIRKLAEDSRKSAIDIERVVKDVQKDTASASKAIDKMKDSVVGGTRATQDAQTVFESINMSSNDTLTLSKQVQEATKEQQTNIGVVVKNIEKIVVVAEETAAGTQEMASSSKALNNAMNDVSETGKNLSKIAEELKKSVSQFKLAH</sequence>
<dbReference type="Pfam" id="PF18947">
    <property type="entry name" value="HAMP_2"/>
    <property type="match status" value="1"/>
</dbReference>
<dbReference type="InterPro" id="IPR000700">
    <property type="entry name" value="PAS-assoc_C"/>
</dbReference>
<dbReference type="Gene3D" id="1.20.120.1530">
    <property type="match status" value="1"/>
</dbReference>
<dbReference type="Proteomes" id="UP001228581">
    <property type="component" value="Unassembled WGS sequence"/>
</dbReference>
<organism evidence="10 11">
    <name type="scientific">Xanthocytophaga flava</name>
    <dbReference type="NCBI Taxonomy" id="3048013"/>
    <lineage>
        <taxon>Bacteria</taxon>
        <taxon>Pseudomonadati</taxon>
        <taxon>Bacteroidota</taxon>
        <taxon>Cytophagia</taxon>
        <taxon>Cytophagales</taxon>
        <taxon>Rhodocytophagaceae</taxon>
        <taxon>Xanthocytophaga</taxon>
    </lineage>
</organism>
<dbReference type="InterPro" id="IPR035965">
    <property type="entry name" value="PAS-like_dom_sf"/>
</dbReference>
<comment type="caution">
    <text evidence="10">The sequence shown here is derived from an EMBL/GenBank/DDBJ whole genome shotgun (WGS) entry which is preliminary data.</text>
</comment>
<evidence type="ECO:0000313" key="10">
    <source>
        <dbReference type="EMBL" id="MDJ1497073.1"/>
    </source>
</evidence>
<feature type="domain" description="PAC" evidence="8">
    <location>
        <begin position="162"/>
        <end position="215"/>
    </location>
</feature>
<feature type="domain" description="PAS" evidence="7">
    <location>
        <begin position="436"/>
        <end position="488"/>
    </location>
</feature>
<dbReference type="SMART" id="SM00283">
    <property type="entry name" value="MA"/>
    <property type="match status" value="1"/>
</dbReference>
<evidence type="ECO:0000256" key="5">
    <source>
        <dbReference type="SAM" id="MobiDB-lite"/>
    </source>
</evidence>
<dbReference type="SUPFAM" id="SSF55785">
    <property type="entry name" value="PYP-like sensor domain (PAS domain)"/>
    <property type="match status" value="5"/>
</dbReference>
<evidence type="ECO:0000259" key="8">
    <source>
        <dbReference type="PROSITE" id="PS50113"/>
    </source>
</evidence>
<reference evidence="10 11" key="1">
    <citation type="submission" date="2023-05" db="EMBL/GenBank/DDBJ databases">
        <authorList>
            <person name="Zhang X."/>
        </authorList>
    </citation>
    <scope>NUCLEOTIDE SEQUENCE [LARGE SCALE GENOMIC DNA]</scope>
    <source>
        <strain evidence="10 11">DM2B3-1</strain>
    </source>
</reference>
<dbReference type="Pfam" id="PF13426">
    <property type="entry name" value="PAS_9"/>
    <property type="match status" value="1"/>
</dbReference>
<dbReference type="InterPro" id="IPR003660">
    <property type="entry name" value="HAMP_dom"/>
</dbReference>
<dbReference type="Pfam" id="PF08448">
    <property type="entry name" value="PAS_4"/>
    <property type="match status" value="1"/>
</dbReference>
<feature type="domain" description="PAS" evidence="7">
    <location>
        <begin position="660"/>
        <end position="707"/>
    </location>
</feature>
<feature type="coiled-coil region" evidence="4">
    <location>
        <begin position="368"/>
        <end position="420"/>
    </location>
</feature>
<dbReference type="CDD" id="cd11386">
    <property type="entry name" value="MCP_signal"/>
    <property type="match status" value="1"/>
</dbReference>
<evidence type="ECO:0000256" key="1">
    <source>
        <dbReference type="ARBA" id="ARBA00023224"/>
    </source>
</evidence>
<dbReference type="RefSeq" id="WP_314002364.1">
    <property type="nucleotide sequence ID" value="NZ_JASJOT010000028.1"/>
</dbReference>
<comment type="similarity">
    <text evidence="2">Belongs to the methyl-accepting chemotaxis (MCP) protein family.</text>
</comment>
<dbReference type="SMART" id="SM00091">
    <property type="entry name" value="PAS"/>
    <property type="match status" value="5"/>
</dbReference>
<dbReference type="InterPro" id="IPR004089">
    <property type="entry name" value="MCPsignal_dom"/>
</dbReference>